<keyword evidence="4" id="KW-1185">Reference proteome</keyword>
<evidence type="ECO:0000313" key="3">
    <source>
        <dbReference type="EMBL" id="WAA10850.1"/>
    </source>
</evidence>
<evidence type="ECO:0000259" key="2">
    <source>
        <dbReference type="PROSITE" id="PS51782"/>
    </source>
</evidence>
<organism evidence="3 4">
    <name type="scientific">Fervidibacillus albus</name>
    <dbReference type="NCBI Taxonomy" id="2980026"/>
    <lineage>
        <taxon>Bacteria</taxon>
        <taxon>Bacillati</taxon>
        <taxon>Bacillota</taxon>
        <taxon>Bacilli</taxon>
        <taxon>Bacillales</taxon>
        <taxon>Bacillaceae</taxon>
        <taxon>Fervidibacillus</taxon>
    </lineage>
</organism>
<protein>
    <submittedName>
        <fullName evidence="3">GH25 family lysozyme</fullName>
    </submittedName>
</protein>
<dbReference type="PROSITE" id="PS51904">
    <property type="entry name" value="GLYCOSYL_HYDROL_F25_2"/>
    <property type="match status" value="1"/>
</dbReference>
<dbReference type="SUPFAM" id="SSF54106">
    <property type="entry name" value="LysM domain"/>
    <property type="match status" value="1"/>
</dbReference>
<comment type="similarity">
    <text evidence="1">Belongs to the glycosyl hydrolase 25 family.</text>
</comment>
<dbReference type="InterPro" id="IPR002053">
    <property type="entry name" value="Glyco_hydro_25"/>
</dbReference>
<dbReference type="PROSITE" id="PS51782">
    <property type="entry name" value="LYSM"/>
    <property type="match status" value="1"/>
</dbReference>
<dbReference type="AlphaFoldDB" id="A0A9E8LWY2"/>
<dbReference type="Pfam" id="PF01476">
    <property type="entry name" value="LysM"/>
    <property type="match status" value="1"/>
</dbReference>
<dbReference type="SMR" id="A0A9E8LWY2"/>
<dbReference type="InterPro" id="IPR036779">
    <property type="entry name" value="LysM_dom_sf"/>
</dbReference>
<dbReference type="GO" id="GO:0016998">
    <property type="term" value="P:cell wall macromolecule catabolic process"/>
    <property type="evidence" value="ECO:0007669"/>
    <property type="project" value="InterPro"/>
</dbReference>
<dbReference type="PANTHER" id="PTHR34135">
    <property type="entry name" value="LYSOZYME"/>
    <property type="match status" value="1"/>
</dbReference>
<dbReference type="Gene3D" id="3.10.350.10">
    <property type="entry name" value="LysM domain"/>
    <property type="match status" value="1"/>
</dbReference>
<reference evidence="3" key="1">
    <citation type="submission" date="2022-09" db="EMBL/GenBank/DDBJ databases">
        <title>Complete Genomes of Fervidibacillus albus and Fervidibacillus halotolerans isolated from tidal flat sediments.</title>
        <authorList>
            <person name="Kwon K.K."/>
            <person name="Yang S.-H."/>
            <person name="Park M.J."/>
            <person name="Oh H.-M."/>
        </authorList>
    </citation>
    <scope>NUCLEOTIDE SEQUENCE</scope>
    <source>
        <strain evidence="3">MEBiC13591</strain>
    </source>
</reference>
<dbReference type="SUPFAM" id="SSF51445">
    <property type="entry name" value="(Trans)glycosidases"/>
    <property type="match status" value="1"/>
</dbReference>
<sequence>MGHIIDLSHHQDPSLIDYDKLAKQLDWAIIRTQYGSRTIDRHYKTHHTELRKRGVPTAAYAWVRGVSISDMQVEAEDFYNRTKDIKPTFWFLDVEEKSMKDMRNGVSAYVKKLRELGAKKIGIYIAHHLYKKFNLNLDEADAVWIPRYGANNGEPDLKPDYPCDLHQYTSKGRLDGYNGNLDLNQLMGTKPLSFFTGLEEVKVETSKNEYVVKKGDTLIHIAKQFNTTVNELAKLNNIKNVNLIYVGQKIKIPMESNKEFKVGQKVTVKQSAQKYATGEKIPGWVKGRKYTIQQVKSNRVLLKEIVSWVYKKDVE</sequence>
<proteinExistence type="inferred from homology"/>
<name>A0A9E8LWY2_9BACI</name>
<dbReference type="CDD" id="cd00118">
    <property type="entry name" value="LysM"/>
    <property type="match status" value="1"/>
</dbReference>
<dbReference type="EMBL" id="CP106878">
    <property type="protein sequence ID" value="WAA10850.1"/>
    <property type="molecule type" value="Genomic_DNA"/>
</dbReference>
<dbReference type="SMART" id="SM00257">
    <property type="entry name" value="LysM"/>
    <property type="match status" value="1"/>
</dbReference>
<dbReference type="Proteomes" id="UP001164718">
    <property type="component" value="Chromosome"/>
</dbReference>
<evidence type="ECO:0000313" key="4">
    <source>
        <dbReference type="Proteomes" id="UP001164718"/>
    </source>
</evidence>
<dbReference type="GO" id="GO:0003796">
    <property type="term" value="F:lysozyme activity"/>
    <property type="evidence" value="ECO:0007669"/>
    <property type="project" value="InterPro"/>
</dbReference>
<dbReference type="Pfam" id="PF01183">
    <property type="entry name" value="Glyco_hydro_25"/>
    <property type="match status" value="1"/>
</dbReference>
<dbReference type="GO" id="GO:0016052">
    <property type="term" value="P:carbohydrate catabolic process"/>
    <property type="evidence" value="ECO:0007669"/>
    <property type="project" value="TreeGrafter"/>
</dbReference>
<dbReference type="KEGG" id="faf:OE104_05925"/>
<dbReference type="InterPro" id="IPR017853">
    <property type="entry name" value="GH"/>
</dbReference>
<dbReference type="PANTHER" id="PTHR34135:SF1">
    <property type="entry name" value="GLYCOSYL HYDROLASE FAMILY 25"/>
    <property type="match status" value="1"/>
</dbReference>
<dbReference type="CDD" id="cd06523">
    <property type="entry name" value="GH25_PlyB-like"/>
    <property type="match status" value="1"/>
</dbReference>
<accession>A0A9E8LWY2</accession>
<dbReference type="InterPro" id="IPR018392">
    <property type="entry name" value="LysM"/>
</dbReference>
<dbReference type="GO" id="GO:0009253">
    <property type="term" value="P:peptidoglycan catabolic process"/>
    <property type="evidence" value="ECO:0007669"/>
    <property type="project" value="InterPro"/>
</dbReference>
<gene>
    <name evidence="3" type="ORF">OE104_05925</name>
</gene>
<dbReference type="Gene3D" id="3.20.20.80">
    <property type="entry name" value="Glycosidases"/>
    <property type="match status" value="1"/>
</dbReference>
<dbReference type="RefSeq" id="WP_275418655.1">
    <property type="nucleotide sequence ID" value="NZ_CP106878.1"/>
</dbReference>
<feature type="domain" description="LysM" evidence="2">
    <location>
        <begin position="208"/>
        <end position="252"/>
    </location>
</feature>
<evidence type="ECO:0000256" key="1">
    <source>
        <dbReference type="ARBA" id="ARBA00010646"/>
    </source>
</evidence>